<keyword evidence="2" id="KW-1185">Reference proteome</keyword>
<gene>
    <name evidence="1" type="ORF">FMOSSE_LOCUS12847</name>
</gene>
<dbReference type="AlphaFoldDB" id="A0A9N9EHQ2"/>
<evidence type="ECO:0000313" key="1">
    <source>
        <dbReference type="EMBL" id="CAG8680163.1"/>
    </source>
</evidence>
<name>A0A9N9EHQ2_FUNMO</name>
<accession>A0A9N9EHQ2</accession>
<dbReference type="EMBL" id="CAJVPP010006628">
    <property type="protein sequence ID" value="CAG8680163.1"/>
    <property type="molecule type" value="Genomic_DNA"/>
</dbReference>
<reference evidence="1" key="1">
    <citation type="submission" date="2021-06" db="EMBL/GenBank/DDBJ databases">
        <authorList>
            <person name="Kallberg Y."/>
            <person name="Tangrot J."/>
            <person name="Rosling A."/>
        </authorList>
    </citation>
    <scope>NUCLEOTIDE SEQUENCE</scope>
    <source>
        <strain evidence="1">87-6 pot B 2015</strain>
    </source>
</reference>
<evidence type="ECO:0000313" key="2">
    <source>
        <dbReference type="Proteomes" id="UP000789375"/>
    </source>
</evidence>
<comment type="caution">
    <text evidence="1">The sequence shown here is derived from an EMBL/GenBank/DDBJ whole genome shotgun (WGS) entry which is preliminary data.</text>
</comment>
<protein>
    <submittedName>
        <fullName evidence="1">14227_t:CDS:1</fullName>
    </submittedName>
</protein>
<dbReference type="Proteomes" id="UP000789375">
    <property type="component" value="Unassembled WGS sequence"/>
</dbReference>
<sequence length="97" mass="11308">MNILLQRGNIRASVIDIRLEKLLETFDIVETSSIEEKLEIHRVIQNEFISSGHLYECPVYCRECDDEQMKMQFQCLDCVATFDVGSETKNESNCRIM</sequence>
<organism evidence="1 2">
    <name type="scientific">Funneliformis mosseae</name>
    <name type="common">Endomycorrhizal fungus</name>
    <name type="synonym">Glomus mosseae</name>
    <dbReference type="NCBI Taxonomy" id="27381"/>
    <lineage>
        <taxon>Eukaryota</taxon>
        <taxon>Fungi</taxon>
        <taxon>Fungi incertae sedis</taxon>
        <taxon>Mucoromycota</taxon>
        <taxon>Glomeromycotina</taxon>
        <taxon>Glomeromycetes</taxon>
        <taxon>Glomerales</taxon>
        <taxon>Glomeraceae</taxon>
        <taxon>Funneliformis</taxon>
    </lineage>
</organism>
<proteinExistence type="predicted"/>